<name>A0A817BE81_BRANA</name>
<dbReference type="Proteomes" id="UP001295469">
    <property type="component" value="Chromosome A10"/>
</dbReference>
<keyword evidence="7 17" id="KW-0732">Signal</keyword>
<dbReference type="PANTHER" id="PTHR32401">
    <property type="entry name" value="CONCANAVALIN A-LIKE LECTIN FAMILY PROTEIN"/>
    <property type="match status" value="1"/>
</dbReference>
<feature type="domain" description="Legume lectin" evidence="18">
    <location>
        <begin position="25"/>
        <end position="275"/>
    </location>
</feature>
<evidence type="ECO:0000256" key="9">
    <source>
        <dbReference type="ARBA" id="ARBA00022741"/>
    </source>
</evidence>
<evidence type="ECO:0000256" key="6">
    <source>
        <dbReference type="ARBA" id="ARBA00022692"/>
    </source>
</evidence>
<evidence type="ECO:0000256" key="10">
    <source>
        <dbReference type="ARBA" id="ARBA00022840"/>
    </source>
</evidence>
<dbReference type="InterPro" id="IPR019825">
    <property type="entry name" value="Lectin_legB_Mn/Ca_BS"/>
</dbReference>
<evidence type="ECO:0000256" key="1">
    <source>
        <dbReference type="ARBA" id="ARBA00004251"/>
    </source>
</evidence>
<keyword evidence="10" id="KW-0067">ATP-binding</keyword>
<comment type="catalytic activity">
    <reaction evidence="14">
        <text>L-threonyl-[protein] + ATP = O-phospho-L-threonyl-[protein] + ADP + H(+)</text>
        <dbReference type="Rhea" id="RHEA:46608"/>
        <dbReference type="Rhea" id="RHEA-COMP:11060"/>
        <dbReference type="Rhea" id="RHEA-COMP:11605"/>
        <dbReference type="ChEBI" id="CHEBI:15378"/>
        <dbReference type="ChEBI" id="CHEBI:30013"/>
        <dbReference type="ChEBI" id="CHEBI:30616"/>
        <dbReference type="ChEBI" id="CHEBI:61977"/>
        <dbReference type="ChEBI" id="CHEBI:456216"/>
        <dbReference type="EC" id="2.7.11.1"/>
    </reaction>
</comment>
<comment type="similarity">
    <text evidence="4">In the C-terminal section; belongs to the protein kinase superfamily. Ser/Thr protein kinase family.</text>
</comment>
<proteinExistence type="inferred from homology"/>
<dbReference type="GO" id="GO:0030246">
    <property type="term" value="F:carbohydrate binding"/>
    <property type="evidence" value="ECO:0007669"/>
    <property type="project" value="UniProtKB-KW"/>
</dbReference>
<dbReference type="PANTHER" id="PTHR32401:SF60">
    <property type="entry name" value="(RAPE) HYPOTHETICAL PROTEIN"/>
    <property type="match status" value="1"/>
</dbReference>
<evidence type="ECO:0000256" key="14">
    <source>
        <dbReference type="ARBA" id="ARBA00047899"/>
    </source>
</evidence>
<dbReference type="GO" id="GO:0005886">
    <property type="term" value="C:plasma membrane"/>
    <property type="evidence" value="ECO:0007669"/>
    <property type="project" value="UniProtKB-SubCell"/>
</dbReference>
<keyword evidence="5" id="KW-1003">Cell membrane</keyword>
<evidence type="ECO:0000256" key="4">
    <source>
        <dbReference type="ARBA" id="ARBA00010217"/>
    </source>
</evidence>
<reference evidence="19" key="1">
    <citation type="submission" date="2021-01" db="EMBL/GenBank/DDBJ databases">
        <authorList>
            <consortium name="Genoscope - CEA"/>
            <person name="William W."/>
        </authorList>
    </citation>
    <scope>NUCLEOTIDE SEQUENCE</scope>
</reference>
<keyword evidence="12 16" id="KW-0472">Membrane</keyword>
<evidence type="ECO:0000256" key="2">
    <source>
        <dbReference type="ARBA" id="ARBA00007606"/>
    </source>
</evidence>
<comment type="similarity">
    <text evidence="2">Belongs to the leguminous lectin family.</text>
</comment>
<gene>
    <name evidence="19" type="ORF">DARMORV10_A10P17510.1</name>
</gene>
<feature type="chain" id="PRO_5032827517" evidence="17">
    <location>
        <begin position="21"/>
        <end position="309"/>
    </location>
</feature>
<comment type="subcellular location">
    <subcellularLocation>
        <location evidence="1">Cell membrane</location>
        <topology evidence="1">Single-pass type I membrane protein</topology>
    </subcellularLocation>
</comment>
<keyword evidence="13" id="KW-0675">Receptor</keyword>
<dbReference type="SUPFAM" id="SSF49899">
    <property type="entry name" value="Concanavalin A-like lectins/glucanases"/>
    <property type="match status" value="1"/>
</dbReference>
<evidence type="ECO:0000256" key="11">
    <source>
        <dbReference type="ARBA" id="ARBA00022989"/>
    </source>
</evidence>
<sequence>MARWLLQILIISSLHLISLSSQKETRFVFEDFLDQEDLYLDASAKVHPNGILQLTNTSKYQIGHAFYDKPLELGSSFSTHFVCVLVKKQNIEGGHGIAFIVSPSMDFSHAQPTRYLGAFDASTLESPSSHVLAVELDTIWNPEYNDIKGKNHVGIDVNSPKSVAVAPNHFSHPASYYSDIERKNESMNLLSGEPIQVWVDYEGTVLNVSIAPLKVKKPSRPLLSHPISLSDIFPNISKLYVGFSASTGNAVSDQYIMWWSFSTDRGSLQRLDTSRLVELPYPTGTDKKLLALFIILFGCLAIVVSAILA</sequence>
<dbReference type="InterPro" id="IPR013320">
    <property type="entry name" value="ConA-like_dom_sf"/>
</dbReference>
<evidence type="ECO:0000256" key="3">
    <source>
        <dbReference type="ARBA" id="ARBA00008536"/>
    </source>
</evidence>
<dbReference type="FunFam" id="2.60.120.200:FF:000096">
    <property type="entry name" value="L-type lectin-domain containing receptor kinase V.9"/>
    <property type="match status" value="1"/>
</dbReference>
<dbReference type="Pfam" id="PF00139">
    <property type="entry name" value="Lectin_legB"/>
    <property type="match status" value="1"/>
</dbReference>
<evidence type="ECO:0000313" key="19">
    <source>
        <dbReference type="EMBL" id="CAF2336045.1"/>
    </source>
</evidence>
<evidence type="ECO:0000256" key="17">
    <source>
        <dbReference type="SAM" id="SignalP"/>
    </source>
</evidence>
<dbReference type="InterPro" id="IPR050258">
    <property type="entry name" value="Leguminous_Lectin"/>
</dbReference>
<accession>A0A817BE81</accession>
<keyword evidence="9" id="KW-0547">Nucleotide-binding</keyword>
<dbReference type="InterPro" id="IPR001220">
    <property type="entry name" value="Legume_lectin_dom"/>
</dbReference>
<dbReference type="EMBL" id="HG994364">
    <property type="protein sequence ID" value="CAF2336045.1"/>
    <property type="molecule type" value="Genomic_DNA"/>
</dbReference>
<evidence type="ECO:0000256" key="16">
    <source>
        <dbReference type="SAM" id="Phobius"/>
    </source>
</evidence>
<evidence type="ECO:0000256" key="13">
    <source>
        <dbReference type="ARBA" id="ARBA00023170"/>
    </source>
</evidence>
<dbReference type="Gene3D" id="2.60.120.200">
    <property type="match status" value="1"/>
</dbReference>
<dbReference type="GO" id="GO:0004674">
    <property type="term" value="F:protein serine/threonine kinase activity"/>
    <property type="evidence" value="ECO:0007669"/>
    <property type="project" value="UniProtKB-EC"/>
</dbReference>
<evidence type="ECO:0000256" key="5">
    <source>
        <dbReference type="ARBA" id="ARBA00022475"/>
    </source>
</evidence>
<evidence type="ECO:0000256" key="8">
    <source>
        <dbReference type="ARBA" id="ARBA00022734"/>
    </source>
</evidence>
<dbReference type="CDD" id="cd06899">
    <property type="entry name" value="lectin_legume_LecRK_Arcelin_ConA"/>
    <property type="match status" value="1"/>
</dbReference>
<evidence type="ECO:0000256" key="7">
    <source>
        <dbReference type="ARBA" id="ARBA00022729"/>
    </source>
</evidence>
<feature type="signal peptide" evidence="17">
    <location>
        <begin position="1"/>
        <end position="20"/>
    </location>
</feature>
<evidence type="ECO:0000259" key="18">
    <source>
        <dbReference type="Pfam" id="PF00139"/>
    </source>
</evidence>
<organism evidence="19">
    <name type="scientific">Brassica napus</name>
    <name type="common">Rape</name>
    <dbReference type="NCBI Taxonomy" id="3708"/>
    <lineage>
        <taxon>Eukaryota</taxon>
        <taxon>Viridiplantae</taxon>
        <taxon>Streptophyta</taxon>
        <taxon>Embryophyta</taxon>
        <taxon>Tracheophyta</taxon>
        <taxon>Spermatophyta</taxon>
        <taxon>Magnoliopsida</taxon>
        <taxon>eudicotyledons</taxon>
        <taxon>Gunneridae</taxon>
        <taxon>Pentapetalae</taxon>
        <taxon>rosids</taxon>
        <taxon>malvids</taxon>
        <taxon>Brassicales</taxon>
        <taxon>Brassicaceae</taxon>
        <taxon>Brassiceae</taxon>
        <taxon>Brassica</taxon>
    </lineage>
</organism>
<evidence type="ECO:0000256" key="12">
    <source>
        <dbReference type="ARBA" id="ARBA00023136"/>
    </source>
</evidence>
<dbReference type="AlphaFoldDB" id="A0A817BE81"/>
<evidence type="ECO:0000256" key="15">
    <source>
        <dbReference type="ARBA" id="ARBA00048679"/>
    </source>
</evidence>
<dbReference type="GO" id="GO:0005524">
    <property type="term" value="F:ATP binding"/>
    <property type="evidence" value="ECO:0007669"/>
    <property type="project" value="UniProtKB-KW"/>
</dbReference>
<keyword evidence="11 16" id="KW-1133">Transmembrane helix</keyword>
<keyword evidence="8" id="KW-0430">Lectin</keyword>
<keyword evidence="6 16" id="KW-0812">Transmembrane</keyword>
<feature type="transmembrane region" description="Helical" evidence="16">
    <location>
        <begin position="289"/>
        <end position="308"/>
    </location>
</feature>
<dbReference type="PROSITE" id="PS00307">
    <property type="entry name" value="LECTIN_LEGUME_BETA"/>
    <property type="match status" value="1"/>
</dbReference>
<comment type="catalytic activity">
    <reaction evidence="15">
        <text>L-seryl-[protein] + ATP = O-phospho-L-seryl-[protein] + ADP + H(+)</text>
        <dbReference type="Rhea" id="RHEA:17989"/>
        <dbReference type="Rhea" id="RHEA-COMP:9863"/>
        <dbReference type="Rhea" id="RHEA-COMP:11604"/>
        <dbReference type="ChEBI" id="CHEBI:15378"/>
        <dbReference type="ChEBI" id="CHEBI:29999"/>
        <dbReference type="ChEBI" id="CHEBI:30616"/>
        <dbReference type="ChEBI" id="CHEBI:83421"/>
        <dbReference type="ChEBI" id="CHEBI:456216"/>
        <dbReference type="EC" id="2.7.11.1"/>
    </reaction>
</comment>
<protein>
    <submittedName>
        <fullName evidence="19">(rape) hypothetical protein</fullName>
    </submittedName>
</protein>
<comment type="similarity">
    <text evidence="3">In the N-terminal section; belongs to the leguminous lectin family.</text>
</comment>